<evidence type="ECO:0000256" key="2">
    <source>
        <dbReference type="ARBA" id="ARBA00008240"/>
    </source>
</evidence>
<feature type="transmembrane region" description="Helical" evidence="9">
    <location>
        <begin position="21"/>
        <end position="39"/>
    </location>
</feature>
<dbReference type="SUPFAM" id="SSF103473">
    <property type="entry name" value="MFS general substrate transporter"/>
    <property type="match status" value="1"/>
</dbReference>
<dbReference type="InterPro" id="IPR020846">
    <property type="entry name" value="MFS_dom"/>
</dbReference>
<evidence type="ECO:0000256" key="4">
    <source>
        <dbReference type="ARBA" id="ARBA00022475"/>
    </source>
</evidence>
<dbReference type="InterPro" id="IPR005829">
    <property type="entry name" value="Sugar_transporter_CS"/>
</dbReference>
<feature type="transmembrane region" description="Helical" evidence="9">
    <location>
        <begin position="147"/>
        <end position="169"/>
    </location>
</feature>
<feature type="transmembrane region" description="Helical" evidence="9">
    <location>
        <begin position="105"/>
        <end position="126"/>
    </location>
</feature>
<keyword evidence="4" id="KW-1003">Cell membrane</keyword>
<feature type="transmembrane region" description="Helical" evidence="9">
    <location>
        <begin position="181"/>
        <end position="200"/>
    </location>
</feature>
<keyword evidence="6" id="KW-0769">Symport</keyword>
<dbReference type="InterPro" id="IPR036259">
    <property type="entry name" value="MFS_trans_sf"/>
</dbReference>
<evidence type="ECO:0000256" key="1">
    <source>
        <dbReference type="ARBA" id="ARBA00004651"/>
    </source>
</evidence>
<evidence type="ECO:0000256" key="9">
    <source>
        <dbReference type="SAM" id="Phobius"/>
    </source>
</evidence>
<dbReference type="PROSITE" id="PS50850">
    <property type="entry name" value="MFS"/>
    <property type="match status" value="1"/>
</dbReference>
<evidence type="ECO:0000313" key="12">
    <source>
        <dbReference type="Proteomes" id="UP000662986"/>
    </source>
</evidence>
<feature type="domain" description="Major facilitator superfamily (MFS) profile" evidence="10">
    <location>
        <begin position="9"/>
        <end position="416"/>
    </location>
</feature>
<feature type="transmembrane region" description="Helical" evidence="9">
    <location>
        <begin position="268"/>
        <end position="288"/>
    </location>
</feature>
<feature type="transmembrane region" description="Helical" evidence="9">
    <location>
        <begin position="233"/>
        <end position="256"/>
    </location>
</feature>
<name>A0A974W980_9NOCA</name>
<feature type="transmembrane region" description="Helical" evidence="9">
    <location>
        <begin position="81"/>
        <end position="99"/>
    </location>
</feature>
<reference evidence="11 12" key="1">
    <citation type="journal article" date="2021" name="Microbiol. Resour. Announc.">
        <title>Complete Genome Sequences of Two Rhodococcus sp. Strains with Large and Linear Chromosomes, Isolated from Apple Rhizosphere.</title>
        <authorList>
            <person name="Benning S."/>
            <person name="Brugnone N."/>
            <person name="Siani R."/>
            <person name="Kublik S."/>
            <person name="Schloter M."/>
            <person name="Rad V."/>
        </authorList>
    </citation>
    <scope>NUCLEOTIDE SEQUENCE [LARGE SCALE GENOMIC DNA]</scope>
    <source>
        <strain evidence="11 12">R79</strain>
    </source>
</reference>
<evidence type="ECO:0000256" key="6">
    <source>
        <dbReference type="ARBA" id="ARBA00022847"/>
    </source>
</evidence>
<dbReference type="Proteomes" id="UP000662986">
    <property type="component" value="Chromosome"/>
</dbReference>
<dbReference type="PANTHER" id="PTHR43528">
    <property type="entry name" value="ALPHA-KETOGLUTARATE PERMEASE"/>
    <property type="match status" value="1"/>
</dbReference>
<evidence type="ECO:0000259" key="10">
    <source>
        <dbReference type="PROSITE" id="PS50850"/>
    </source>
</evidence>
<feature type="transmembrane region" description="Helical" evidence="9">
    <location>
        <begin position="364"/>
        <end position="386"/>
    </location>
</feature>
<keyword evidence="8 9" id="KW-0472">Membrane</keyword>
<accession>A0A974W980</accession>
<feature type="transmembrane region" description="Helical" evidence="9">
    <location>
        <begin position="45"/>
        <end position="69"/>
    </location>
</feature>
<evidence type="ECO:0000256" key="7">
    <source>
        <dbReference type="ARBA" id="ARBA00022989"/>
    </source>
</evidence>
<evidence type="ECO:0000256" key="3">
    <source>
        <dbReference type="ARBA" id="ARBA00022448"/>
    </source>
</evidence>
<dbReference type="PROSITE" id="PS00217">
    <property type="entry name" value="SUGAR_TRANSPORT_2"/>
    <property type="match status" value="1"/>
</dbReference>
<feature type="transmembrane region" description="Helical" evidence="9">
    <location>
        <begin position="300"/>
        <end position="316"/>
    </location>
</feature>
<dbReference type="EMBL" id="CP070619">
    <property type="protein sequence ID" value="QSE93007.1"/>
    <property type="molecule type" value="Genomic_DNA"/>
</dbReference>
<evidence type="ECO:0000256" key="8">
    <source>
        <dbReference type="ARBA" id="ARBA00023136"/>
    </source>
</evidence>
<proteinExistence type="inferred from homology"/>
<keyword evidence="5 9" id="KW-0812">Transmembrane</keyword>
<comment type="subcellular location">
    <subcellularLocation>
        <location evidence="1">Cell membrane</location>
        <topology evidence="1">Multi-pass membrane protein</topology>
    </subcellularLocation>
</comment>
<gene>
    <name evidence="11" type="ORF">JWS13_32670</name>
</gene>
<keyword evidence="7 9" id="KW-1133">Transmembrane helix</keyword>
<keyword evidence="3" id="KW-0813">Transport</keyword>
<feature type="transmembrane region" description="Helical" evidence="9">
    <location>
        <begin position="392"/>
        <end position="411"/>
    </location>
</feature>
<reference evidence="11 12" key="2">
    <citation type="journal article" date="2022" name="Arch. Microbiol.">
        <title>Rhodococcus pseudokoreensis sp. nov. isolated from the rhizosphere of young M26 apple rootstocks.</title>
        <authorList>
            <person name="Kampfer P."/>
            <person name="Glaeser S.P."/>
            <person name="Blom J."/>
            <person name="Wolf J."/>
            <person name="Benning S."/>
            <person name="Schloter M."/>
            <person name="Neumann-Schaal M."/>
        </authorList>
    </citation>
    <scope>NUCLEOTIDE SEQUENCE [LARGE SCALE GENOMIC DNA]</scope>
    <source>
        <strain evidence="11 12">R79</strain>
    </source>
</reference>
<dbReference type="InterPro" id="IPR051084">
    <property type="entry name" value="H+-coupled_symporters"/>
</dbReference>
<feature type="transmembrane region" description="Helical" evidence="9">
    <location>
        <begin position="328"/>
        <end position="352"/>
    </location>
</feature>
<sequence>MSSVAARRRLLGGAIGTFVEWYDFLIYGLSVPVLAHHFFSDSNPTAAILGTFAIYAVAFFARPLGGVVFGKLGDRMGRINILGITVLLMGGATLAMGLLPTYETIGLAAPVLLLLCRLVQGFAVGGETTGGMTYVVESAPPGRRGRWVGYVGAAAFVPAAVSAMLILGITAAVGRDAYVDWAWRIPFILGALLAVVGFVLRRALDDPAEYTETLSETPAVNPDGLTARNNLKALITVVLLVAIMGVGGYMIASYMYSYLVKVVGLDTTPALLSNALAMLVLTVMTPLWGAVSDRIGRKPLMFGGTVTVVLLAYPAFELASSGTVVGAFAGQLLLVLGIAPIHAGCWVTMVELFPTKVRFSGHALSYNLGFAIFGGTAPLVAAALVSSTGSPLAPAFYLMAIAVFALVVIFFTPETKDVELRESAFERDTIDAPAPTPAPAEY</sequence>
<organism evidence="11 12">
    <name type="scientific">Rhodococcus pseudokoreensis</name>
    <dbReference type="NCBI Taxonomy" id="2811421"/>
    <lineage>
        <taxon>Bacteria</taxon>
        <taxon>Bacillati</taxon>
        <taxon>Actinomycetota</taxon>
        <taxon>Actinomycetes</taxon>
        <taxon>Mycobacteriales</taxon>
        <taxon>Nocardiaceae</taxon>
        <taxon>Rhodococcus</taxon>
    </lineage>
</organism>
<protein>
    <submittedName>
        <fullName evidence="11">MFS transporter</fullName>
    </submittedName>
</protein>
<dbReference type="PANTHER" id="PTHR43528:SF1">
    <property type="entry name" value="ALPHA-KETOGLUTARATE PERMEASE"/>
    <property type="match status" value="1"/>
</dbReference>
<evidence type="ECO:0000256" key="5">
    <source>
        <dbReference type="ARBA" id="ARBA00022692"/>
    </source>
</evidence>
<comment type="similarity">
    <text evidence="2">Belongs to the major facilitator superfamily. Metabolite:H+ Symporter (MHS) family (TC 2.A.1.6) family.</text>
</comment>
<dbReference type="Gene3D" id="1.20.1250.20">
    <property type="entry name" value="MFS general substrate transporter like domains"/>
    <property type="match status" value="1"/>
</dbReference>
<dbReference type="Pfam" id="PF07690">
    <property type="entry name" value="MFS_1"/>
    <property type="match status" value="1"/>
</dbReference>
<dbReference type="RefSeq" id="WP_206009490.1">
    <property type="nucleotide sequence ID" value="NZ_CP070619.1"/>
</dbReference>
<keyword evidence="12" id="KW-1185">Reference proteome</keyword>
<evidence type="ECO:0000313" key="11">
    <source>
        <dbReference type="EMBL" id="QSE93007.1"/>
    </source>
</evidence>
<dbReference type="InterPro" id="IPR011701">
    <property type="entry name" value="MFS"/>
</dbReference>